<dbReference type="GO" id="GO:0005634">
    <property type="term" value="C:nucleus"/>
    <property type="evidence" value="ECO:0007669"/>
    <property type="project" value="TreeGrafter"/>
</dbReference>
<dbReference type="Pfam" id="PF04194">
    <property type="entry name" value="PDCD2_C"/>
    <property type="match status" value="1"/>
</dbReference>
<evidence type="ECO:0000256" key="1">
    <source>
        <dbReference type="SAM" id="MobiDB-lite"/>
    </source>
</evidence>
<feature type="region of interest" description="Disordered" evidence="1">
    <location>
        <begin position="1053"/>
        <end position="1078"/>
    </location>
</feature>
<name>A0A9P6W0Y5_RHOMI</name>
<dbReference type="GO" id="GO:0004843">
    <property type="term" value="F:cysteine-type deubiquitinase activity"/>
    <property type="evidence" value="ECO:0007669"/>
    <property type="project" value="InterPro"/>
</dbReference>
<comment type="caution">
    <text evidence="4">The sequence shown here is derived from an EMBL/GenBank/DDBJ whole genome shotgun (WGS) entry which is preliminary data.</text>
</comment>
<feature type="region of interest" description="Disordered" evidence="1">
    <location>
        <begin position="820"/>
        <end position="845"/>
    </location>
</feature>
<dbReference type="Gene3D" id="3.90.70.10">
    <property type="entry name" value="Cysteine proteinases"/>
    <property type="match status" value="1"/>
</dbReference>
<evidence type="ECO:0000259" key="3">
    <source>
        <dbReference type="Pfam" id="PF04194"/>
    </source>
</evidence>
<dbReference type="Pfam" id="PF00443">
    <property type="entry name" value="UCH"/>
    <property type="match status" value="1"/>
</dbReference>
<feature type="compositionally biased region" description="Acidic residues" evidence="1">
    <location>
        <begin position="860"/>
        <end position="870"/>
    </location>
</feature>
<dbReference type="GO" id="GO:0016579">
    <property type="term" value="P:protein deubiquitination"/>
    <property type="evidence" value="ECO:0007669"/>
    <property type="project" value="InterPro"/>
</dbReference>
<gene>
    <name evidence="4" type="ORF">C6P46_005305</name>
</gene>
<dbReference type="PANTHER" id="PTHR12298:SF4">
    <property type="entry name" value="PROGRAMMED CELL DEATH PROTEIN 2"/>
    <property type="match status" value="1"/>
</dbReference>
<evidence type="ECO:0000313" key="4">
    <source>
        <dbReference type="EMBL" id="KAG0659134.1"/>
    </source>
</evidence>
<accession>A0A9P6W0Y5</accession>
<feature type="compositionally biased region" description="Acidic residues" evidence="1">
    <location>
        <begin position="880"/>
        <end position="896"/>
    </location>
</feature>
<dbReference type="GO" id="GO:0005737">
    <property type="term" value="C:cytoplasm"/>
    <property type="evidence" value="ECO:0007669"/>
    <property type="project" value="InterPro"/>
</dbReference>
<dbReference type="SUPFAM" id="SSF54001">
    <property type="entry name" value="Cysteine proteinases"/>
    <property type="match status" value="1"/>
</dbReference>
<feature type="compositionally biased region" description="Polar residues" evidence="1">
    <location>
        <begin position="491"/>
        <end position="500"/>
    </location>
</feature>
<dbReference type="InterPro" id="IPR007320">
    <property type="entry name" value="PDCD2_C"/>
</dbReference>
<dbReference type="Proteomes" id="UP000777482">
    <property type="component" value="Unassembled WGS sequence"/>
</dbReference>
<feature type="region of interest" description="Disordered" evidence="1">
    <location>
        <begin position="860"/>
        <end position="896"/>
    </location>
</feature>
<dbReference type="OrthoDB" id="443682at2759"/>
<feature type="compositionally biased region" description="Polar residues" evidence="1">
    <location>
        <begin position="128"/>
        <end position="142"/>
    </location>
</feature>
<keyword evidence="5" id="KW-1185">Reference proteome</keyword>
<evidence type="ECO:0000259" key="2">
    <source>
        <dbReference type="Pfam" id="PF00443"/>
    </source>
</evidence>
<dbReference type="AlphaFoldDB" id="A0A9P6W0Y5"/>
<feature type="compositionally biased region" description="Polar residues" evidence="1">
    <location>
        <begin position="1025"/>
        <end position="1035"/>
    </location>
</feature>
<protein>
    <recommendedName>
        <fullName evidence="6">Programmed cell death protein 2 C-terminal domain-containing protein</fullName>
    </recommendedName>
</protein>
<feature type="region of interest" description="Disordered" evidence="1">
    <location>
        <begin position="1004"/>
        <end position="1039"/>
    </location>
</feature>
<feature type="region of interest" description="Disordered" evidence="1">
    <location>
        <begin position="491"/>
        <end position="522"/>
    </location>
</feature>
<feature type="domain" description="Programmed cell death protein 2 C-terminal" evidence="3">
    <location>
        <begin position="1083"/>
        <end position="1191"/>
    </location>
</feature>
<feature type="domain" description="Peptidase C19 ubiquitin carboxyl-terminal hydrolase" evidence="2">
    <location>
        <begin position="244"/>
        <end position="696"/>
    </location>
</feature>
<reference evidence="4 5" key="1">
    <citation type="submission" date="2020-11" db="EMBL/GenBank/DDBJ databases">
        <title>Kefir isolates.</title>
        <authorList>
            <person name="Marcisauskas S."/>
            <person name="Kim Y."/>
            <person name="Blasche S."/>
        </authorList>
    </citation>
    <scope>NUCLEOTIDE SEQUENCE [LARGE SCALE GENOMIC DNA]</scope>
    <source>
        <strain evidence="4 5">KR</strain>
    </source>
</reference>
<proteinExistence type="predicted"/>
<evidence type="ECO:0000313" key="5">
    <source>
        <dbReference type="Proteomes" id="UP000777482"/>
    </source>
</evidence>
<organism evidence="4 5">
    <name type="scientific">Rhodotorula mucilaginosa</name>
    <name type="common">Yeast</name>
    <name type="synonym">Rhodotorula rubra</name>
    <dbReference type="NCBI Taxonomy" id="5537"/>
    <lineage>
        <taxon>Eukaryota</taxon>
        <taxon>Fungi</taxon>
        <taxon>Dikarya</taxon>
        <taxon>Basidiomycota</taxon>
        <taxon>Pucciniomycotina</taxon>
        <taxon>Microbotryomycetes</taxon>
        <taxon>Sporidiobolales</taxon>
        <taxon>Sporidiobolaceae</taxon>
        <taxon>Rhodotorula</taxon>
    </lineage>
</organism>
<feature type="region of interest" description="Disordered" evidence="1">
    <location>
        <begin position="120"/>
        <end position="157"/>
    </location>
</feature>
<dbReference type="InterPro" id="IPR001394">
    <property type="entry name" value="Peptidase_C19_UCH"/>
</dbReference>
<sequence length="1202" mass="131566">MDDMSDEQREAAGTILSLGVTEDAHKFKGNLDQAVNWIMDGAKEDAAVGPFDDDLPPLIPAGAHNSPVLDEVLPHPSTLGRITDEPPPYSTAAIDFRPPAALAADKEEAIAPTRRITEIDLTAEDSDSQSSSYPAPPSTQQKLLCAPRTSPHPHTDSKTLAAAYGPQQPSADDLQMALQVSRIEADNKDDELSKAISMSLASLGSTEEEAIGAVEAIKPEDRIREGNSPVVLRATSNLMSGVAAYFQCLYAIPSFRNAVLSYSPPPRAQVDFADYRDYWKGDCSSSAGISSLGLPIPVGGEQESRETRLIALQRLFTLMHETRRSFLHITEVVRAFGVRESDFQRIGGAWVYKITEIHNTLVDDMRIAAGEAAQNLLAQGVPTEEVEIAEKRAGDRFVLKGRVVPVDQHIGAPLRLTEDEEAAACLKLDVNPLANPPEDLFDCLDKALLQTSNDTPPRLQLHLLTAIPSMIMFHLERDTVVTSLDKFGTGASSNLASQRQPFRPIKKRDEVTSTAQHQQQQQEEEEQQLLWLDRYWVRNRVKIAKGRTEMAALQIALDEAKQKRREVAMTPDGKDARQLVRGTVEYLEKATCGGDPAREERQKRLREQWSRVADELDNVVNDYDAEISTLDERRNAVFSGPDMHKIGPYRLTAILMRNGLNGRGTSWPVVRDDETGRWWRMLDTSKVETTLEEALSDTAGLKMDAGSTFLFYEKVAEDATGPVEIPEYLKRAALVDNHEFAASLPESCSAIVDSWNLPPVEALEPAAIQIPLAGAGGMDDDAETVKDISLDNDEGDSPPPKDIMVDEEAAASAAVVAADETAPVPGGAATPMSLDESDSEAPAGTADAMQLRGGATVEDVAEDAEADGCEGSEGARGDGGDDDEDESDYDDEEIDEDEVELGLLRPMPAVREEWDIDYAIGKVGGLPRWLDPRSPLAPEDVQCGTCGKTMSLLLQVNSPDDERPHAAARSLYVFACKTAGCLAKDAQQALRVWRTQMESPNAFYPHTEQTQAERKRLEDALDPTSALSGLPSTSARPWPEYDIAAEPEPYEESYLPETAPPVPEQAEAGSEDAEAPDTRTGVDSAFLIFQERIEREPKQVLRFYRIPGVEDPQPLWASNRKIGPEEVPPCELCRAERKIEFQILSTLLPSLEDDAFEFDSLLVYTCANNCEIPSRPGGKTGWQTEVAFKQDFAAAGVKFGGQ</sequence>
<dbReference type="PANTHER" id="PTHR12298">
    <property type="entry name" value="PCDC2 PROGRAMMED CELL DEATH PROTEIN 2 -RELATED"/>
    <property type="match status" value="1"/>
</dbReference>
<evidence type="ECO:0008006" key="6">
    <source>
        <dbReference type="Google" id="ProtNLM"/>
    </source>
</evidence>
<dbReference type="EMBL" id="PUHQ01000057">
    <property type="protein sequence ID" value="KAG0659134.1"/>
    <property type="molecule type" value="Genomic_DNA"/>
</dbReference>
<dbReference type="InterPro" id="IPR038765">
    <property type="entry name" value="Papain-like_cys_pep_sf"/>
</dbReference>